<evidence type="ECO:0000256" key="7">
    <source>
        <dbReference type="ARBA" id="ARBA00022840"/>
    </source>
</evidence>
<dbReference type="OrthoDB" id="142078at2"/>
<evidence type="ECO:0000256" key="6">
    <source>
        <dbReference type="ARBA" id="ARBA00022777"/>
    </source>
</evidence>
<dbReference type="PANTHER" id="PTHR12358:SF106">
    <property type="entry name" value="LIPID KINASE YEGS"/>
    <property type="match status" value="1"/>
</dbReference>
<evidence type="ECO:0000256" key="2">
    <source>
        <dbReference type="ARBA" id="ARBA00022516"/>
    </source>
</evidence>
<dbReference type="EMBL" id="PUHZ01000010">
    <property type="protein sequence ID" value="PQO46294.1"/>
    <property type="molecule type" value="Genomic_DNA"/>
</dbReference>
<gene>
    <name evidence="13" type="ORF">C5Y93_09935</name>
</gene>
<keyword evidence="9" id="KW-0443">Lipid metabolism</keyword>
<dbReference type="GO" id="GO:0005886">
    <property type="term" value="C:plasma membrane"/>
    <property type="evidence" value="ECO:0007669"/>
    <property type="project" value="TreeGrafter"/>
</dbReference>
<evidence type="ECO:0000256" key="9">
    <source>
        <dbReference type="ARBA" id="ARBA00023098"/>
    </source>
</evidence>
<comment type="cofactor">
    <cofactor evidence="1">
        <name>Mg(2+)</name>
        <dbReference type="ChEBI" id="CHEBI:18420"/>
    </cofactor>
</comment>
<evidence type="ECO:0000259" key="12">
    <source>
        <dbReference type="PROSITE" id="PS50146"/>
    </source>
</evidence>
<dbReference type="Proteomes" id="UP000237819">
    <property type="component" value="Unassembled WGS sequence"/>
</dbReference>
<dbReference type="InterPro" id="IPR017438">
    <property type="entry name" value="ATP-NAD_kinase_N"/>
</dbReference>
<keyword evidence="4" id="KW-0479">Metal-binding</keyword>
<dbReference type="GO" id="GO:0046872">
    <property type="term" value="F:metal ion binding"/>
    <property type="evidence" value="ECO:0007669"/>
    <property type="project" value="UniProtKB-KW"/>
</dbReference>
<protein>
    <recommendedName>
        <fullName evidence="12">DAGKc domain-containing protein</fullName>
    </recommendedName>
</protein>
<evidence type="ECO:0000256" key="1">
    <source>
        <dbReference type="ARBA" id="ARBA00001946"/>
    </source>
</evidence>
<dbReference type="InterPro" id="IPR045540">
    <property type="entry name" value="YegS/DAGK_C"/>
</dbReference>
<comment type="caution">
    <text evidence="13">The sequence shown here is derived from an EMBL/GenBank/DDBJ whole genome shotgun (WGS) entry which is preliminary data.</text>
</comment>
<evidence type="ECO:0000256" key="4">
    <source>
        <dbReference type="ARBA" id="ARBA00022723"/>
    </source>
</evidence>
<reference evidence="13 14" key="1">
    <citation type="submission" date="2018-02" db="EMBL/GenBank/DDBJ databases">
        <title>Comparative genomes isolates from brazilian mangrove.</title>
        <authorList>
            <person name="Araujo J.E."/>
            <person name="Taketani R.G."/>
            <person name="Silva M.C.P."/>
            <person name="Loureco M.V."/>
            <person name="Andreote F.D."/>
        </authorList>
    </citation>
    <scope>NUCLEOTIDE SEQUENCE [LARGE SCALE GENOMIC DNA]</scope>
    <source>
        <strain evidence="13 14">Nap-Phe MGV</strain>
    </source>
</reference>
<dbReference type="InterPro" id="IPR050187">
    <property type="entry name" value="Lipid_Phosphate_FormReg"/>
</dbReference>
<keyword evidence="8" id="KW-0460">Magnesium</keyword>
<dbReference type="Pfam" id="PF19279">
    <property type="entry name" value="YegS_C"/>
    <property type="match status" value="1"/>
</dbReference>
<dbReference type="InterPro" id="IPR016064">
    <property type="entry name" value="NAD/diacylglycerol_kinase_sf"/>
</dbReference>
<evidence type="ECO:0000256" key="11">
    <source>
        <dbReference type="ARBA" id="ARBA00023264"/>
    </source>
</evidence>
<keyword evidence="10" id="KW-0594">Phospholipid biosynthesis</keyword>
<evidence type="ECO:0000256" key="5">
    <source>
        <dbReference type="ARBA" id="ARBA00022741"/>
    </source>
</evidence>
<dbReference type="GO" id="GO:0005524">
    <property type="term" value="F:ATP binding"/>
    <property type="evidence" value="ECO:0007669"/>
    <property type="project" value="UniProtKB-KW"/>
</dbReference>
<dbReference type="InterPro" id="IPR001206">
    <property type="entry name" value="Diacylglycerol_kinase_cat_dom"/>
</dbReference>
<dbReference type="Gene3D" id="2.60.200.40">
    <property type="match status" value="1"/>
</dbReference>
<organism evidence="13 14">
    <name type="scientific">Blastopirellula marina</name>
    <dbReference type="NCBI Taxonomy" id="124"/>
    <lineage>
        <taxon>Bacteria</taxon>
        <taxon>Pseudomonadati</taxon>
        <taxon>Planctomycetota</taxon>
        <taxon>Planctomycetia</taxon>
        <taxon>Pirellulales</taxon>
        <taxon>Pirellulaceae</taxon>
        <taxon>Blastopirellula</taxon>
    </lineage>
</organism>
<keyword evidence="5" id="KW-0547">Nucleotide-binding</keyword>
<keyword evidence="11" id="KW-1208">Phospholipid metabolism</keyword>
<dbReference type="SUPFAM" id="SSF111331">
    <property type="entry name" value="NAD kinase/diacylglycerol kinase-like"/>
    <property type="match status" value="1"/>
</dbReference>
<evidence type="ECO:0000313" key="14">
    <source>
        <dbReference type="Proteomes" id="UP000237819"/>
    </source>
</evidence>
<name>A0A2S8GQJ5_9BACT</name>
<dbReference type="RefSeq" id="WP_105335266.1">
    <property type="nucleotide sequence ID" value="NZ_PUHZ01000010.1"/>
</dbReference>
<keyword evidence="3" id="KW-0808">Transferase</keyword>
<dbReference type="NCBIfam" id="TIGR00147">
    <property type="entry name" value="YegS/Rv2252/BmrU family lipid kinase"/>
    <property type="match status" value="1"/>
</dbReference>
<evidence type="ECO:0000256" key="10">
    <source>
        <dbReference type="ARBA" id="ARBA00023209"/>
    </source>
</evidence>
<evidence type="ECO:0000256" key="8">
    <source>
        <dbReference type="ARBA" id="ARBA00022842"/>
    </source>
</evidence>
<dbReference type="Pfam" id="PF00781">
    <property type="entry name" value="DAGK_cat"/>
    <property type="match status" value="1"/>
</dbReference>
<dbReference type="PROSITE" id="PS50146">
    <property type="entry name" value="DAGK"/>
    <property type="match status" value="1"/>
</dbReference>
<feature type="domain" description="DAGKc" evidence="12">
    <location>
        <begin position="41"/>
        <end position="125"/>
    </location>
</feature>
<keyword evidence="2" id="KW-0444">Lipid biosynthesis</keyword>
<evidence type="ECO:0000313" key="13">
    <source>
        <dbReference type="EMBL" id="PQO46294.1"/>
    </source>
</evidence>
<keyword evidence="6" id="KW-0418">Kinase</keyword>
<dbReference type="AlphaFoldDB" id="A0A2S8GQJ5"/>
<evidence type="ECO:0000256" key="3">
    <source>
        <dbReference type="ARBA" id="ARBA00022679"/>
    </source>
</evidence>
<keyword evidence="7" id="KW-0067">ATP-binding</keyword>
<dbReference type="InterPro" id="IPR005218">
    <property type="entry name" value="Diacylglycerol/lipid_kinase"/>
</dbReference>
<accession>A0A2S8GQJ5</accession>
<dbReference type="Gene3D" id="3.40.50.10330">
    <property type="entry name" value="Probable inorganic polyphosphate/atp-NAD kinase, domain 1"/>
    <property type="match status" value="1"/>
</dbReference>
<sequence>MKTCTLFNGRSGGAKAIGPQVEKLAARDGTTWIRIDELSSEELLERIAQQQPERVILVGGDGTVSRTLALLSSPSDLQFGIVPTGTGNDLARSLDLPLDDVEAAWELAAHGEARKMDVVETSLDEPKLLFNAMTAGIGGVVAQEIDSTNKERFGALAYWFSALSVLTNPPIFQIRLRLNDDEVIEQEVYAFCVANGRCAGGGFIIAPTAKLDDAKIHVTVLPALSTVEMLDAGINFMWTEEDAAERIVTYDASAVEFHAEPEIPCSLDGEQATYQSAKFIIVPGARMIVGGPGAAFSNNA</sequence>
<dbReference type="GO" id="GO:0004143">
    <property type="term" value="F:ATP-dependent diacylglycerol kinase activity"/>
    <property type="evidence" value="ECO:0007669"/>
    <property type="project" value="TreeGrafter"/>
</dbReference>
<proteinExistence type="predicted"/>
<dbReference type="PANTHER" id="PTHR12358">
    <property type="entry name" value="SPHINGOSINE KINASE"/>
    <property type="match status" value="1"/>
</dbReference>
<dbReference type="GO" id="GO:0008654">
    <property type="term" value="P:phospholipid biosynthetic process"/>
    <property type="evidence" value="ECO:0007669"/>
    <property type="project" value="UniProtKB-KW"/>
</dbReference>